<protein>
    <submittedName>
        <fullName evidence="4">Putative racemase</fullName>
    </submittedName>
</protein>
<evidence type="ECO:0000256" key="3">
    <source>
        <dbReference type="SAM" id="MobiDB-lite"/>
    </source>
</evidence>
<dbReference type="InterPro" id="IPR001920">
    <property type="entry name" value="Asp/Glu_race"/>
</dbReference>
<dbReference type="AlphaFoldDB" id="A0A379YXM7"/>
<dbReference type="PANTHER" id="PTHR21198:SF7">
    <property type="entry name" value="ASPARTATE-GLUTAMATE RACEMASE FAMILY"/>
    <property type="match status" value="1"/>
</dbReference>
<feature type="compositionally biased region" description="Pro residues" evidence="3">
    <location>
        <begin position="353"/>
        <end position="365"/>
    </location>
</feature>
<feature type="region of interest" description="Disordered" evidence="3">
    <location>
        <begin position="270"/>
        <end position="365"/>
    </location>
</feature>
<gene>
    <name evidence="4" type="primary">ygeA</name>
    <name evidence="4" type="ORF">NCTC10211_02690</name>
</gene>
<feature type="compositionally biased region" description="Basic and acidic residues" evidence="3">
    <location>
        <begin position="288"/>
        <end position="298"/>
    </location>
</feature>
<feature type="compositionally biased region" description="Basic and acidic residues" evidence="3">
    <location>
        <begin position="313"/>
        <end position="324"/>
    </location>
</feature>
<dbReference type="InterPro" id="IPR018187">
    <property type="entry name" value="Asp/Glu_racemase_AS_1"/>
</dbReference>
<dbReference type="InterPro" id="IPR015942">
    <property type="entry name" value="Asp/Glu/hydantoin_racemase"/>
</dbReference>
<dbReference type="Pfam" id="PF01177">
    <property type="entry name" value="Asp_Glu_race"/>
    <property type="match status" value="1"/>
</dbReference>
<evidence type="ECO:0000256" key="2">
    <source>
        <dbReference type="ARBA" id="ARBA00023235"/>
    </source>
</evidence>
<dbReference type="PROSITE" id="PS00923">
    <property type="entry name" value="ASP_GLU_RACEMASE_1"/>
    <property type="match status" value="1"/>
</dbReference>
<dbReference type="Proteomes" id="UP000254765">
    <property type="component" value="Unassembled WGS sequence"/>
</dbReference>
<dbReference type="Gene3D" id="3.40.50.1860">
    <property type="match status" value="2"/>
</dbReference>
<name>A0A379YXM7_SERMA</name>
<proteinExistence type="inferred from homology"/>
<evidence type="ECO:0000313" key="5">
    <source>
        <dbReference type="Proteomes" id="UP000254765"/>
    </source>
</evidence>
<dbReference type="NCBIfam" id="TIGR00035">
    <property type="entry name" value="asp_race"/>
    <property type="match status" value="1"/>
</dbReference>
<dbReference type="GO" id="GO:0047661">
    <property type="term" value="F:amino-acid racemase activity"/>
    <property type="evidence" value="ECO:0007669"/>
    <property type="project" value="InterPro"/>
</dbReference>
<comment type="similarity">
    <text evidence="1">Belongs to the aspartate/glutamate racemases family.</text>
</comment>
<keyword evidence="2" id="KW-0413">Isomerase</keyword>
<evidence type="ECO:0000313" key="4">
    <source>
        <dbReference type="EMBL" id="SUI51876.1"/>
    </source>
</evidence>
<accession>A0A379YXM7</accession>
<sequence>MKVLGLLGGMSWESTIPYYRTINEQVKARLGGLHSAKIVLYSVDFQEIERLQHQGDWDGAGRLLAEAAVALRAAGAEAIVICTNTMHKVAEAVEQASGLPLIHIADATALQVREKNIRRVGLLGTRFTMDQTFYRGRLQELHGIDVVTPVSADRDIVHRIIYDELCLGKIRDASRDEYRRIISDLEQQGGAGDYFRLHRNRLAGERAGCVGAGVRHHRDPRPRRRGVRAGLIVVRRLPAVYQHQRFARQRQPGGQHHDAQDRQQVQIRHYRHRHKQAQPAVAGHHQHQPHDGAGDGDRRRHRRNVLMQHQAQRRADEHRREDAPAAKTAGGGDHQRRQLGQGNGQQRRHPNSCRPPPGVSSHPAP</sequence>
<dbReference type="SUPFAM" id="SSF53681">
    <property type="entry name" value="Aspartate/glutamate racemase"/>
    <property type="match status" value="2"/>
</dbReference>
<evidence type="ECO:0000256" key="1">
    <source>
        <dbReference type="ARBA" id="ARBA00007847"/>
    </source>
</evidence>
<reference evidence="4 5" key="1">
    <citation type="submission" date="2018-06" db="EMBL/GenBank/DDBJ databases">
        <authorList>
            <consortium name="Pathogen Informatics"/>
            <person name="Doyle S."/>
        </authorList>
    </citation>
    <scope>NUCLEOTIDE SEQUENCE [LARGE SCALE GENOMIC DNA]</scope>
    <source>
        <strain evidence="4 5">NCTC10211</strain>
    </source>
</reference>
<dbReference type="InterPro" id="IPR004380">
    <property type="entry name" value="Asp_race"/>
</dbReference>
<organism evidence="4 5">
    <name type="scientific">Serratia marcescens</name>
    <dbReference type="NCBI Taxonomy" id="615"/>
    <lineage>
        <taxon>Bacteria</taxon>
        <taxon>Pseudomonadati</taxon>
        <taxon>Pseudomonadota</taxon>
        <taxon>Gammaproteobacteria</taxon>
        <taxon>Enterobacterales</taxon>
        <taxon>Yersiniaceae</taxon>
        <taxon>Serratia</taxon>
    </lineage>
</organism>
<dbReference type="PANTHER" id="PTHR21198">
    <property type="entry name" value="GLUTAMATE RACEMASE"/>
    <property type="match status" value="1"/>
</dbReference>
<dbReference type="EMBL" id="UGYK01000002">
    <property type="protein sequence ID" value="SUI51876.1"/>
    <property type="molecule type" value="Genomic_DNA"/>
</dbReference>